<dbReference type="PANTHER" id="PTHR30188">
    <property type="entry name" value="ABC TRANSPORTER PERMEASE PROTEIN-RELATED"/>
    <property type="match status" value="1"/>
</dbReference>
<dbReference type="RefSeq" id="YP_009392617.1">
    <property type="nucleotide sequence ID" value="NC_035264.1"/>
</dbReference>
<protein>
    <recommendedName>
        <fullName evidence="3">ABC transporter permease</fullName>
    </recommendedName>
</protein>
<feature type="transmembrane region" description="Helical" evidence="1">
    <location>
        <begin position="149"/>
        <end position="169"/>
    </location>
</feature>
<organism evidence="2">
    <name type="scientific">Bostrychia tenella</name>
    <dbReference type="NCBI Taxonomy" id="324755"/>
    <lineage>
        <taxon>Eukaryota</taxon>
        <taxon>Rhodophyta</taxon>
        <taxon>Florideophyceae</taxon>
        <taxon>Rhodymeniophycidae</taxon>
        <taxon>Ceramiales</taxon>
        <taxon>Rhodomelaceae</taxon>
        <taxon>Bostrychia</taxon>
    </lineage>
</organism>
<sequence>MRKLFQRLYLFISVFPYLFNISILINCDLFNLFEQMKIVGPSSLFITMVTSFFISLVFSLQVVKEFLYLHAVDLVGSMLALSFIREFSPVITSVILIGKVGSYFTSELATMVVTEQIDALYILGIDPITYLIIPRIIAVIFMLPLLNLFSIMTSLISSSFICFILYNVYPQFFFISAFSSFSVIDLAKSSFKTVLFGFFISLISCVWGITTTNGAKGVGLSTTSSVVTSLLCTFILNFVLSYYLFDNIESLFQIL</sequence>
<keyword evidence="1" id="KW-0812">Transmembrane</keyword>
<keyword evidence="2" id="KW-0150">Chloroplast</keyword>
<dbReference type="GO" id="GO:0005548">
    <property type="term" value="F:phospholipid transporter activity"/>
    <property type="evidence" value="ECO:0007669"/>
    <property type="project" value="TreeGrafter"/>
</dbReference>
<feature type="transmembrane region" description="Helical" evidence="1">
    <location>
        <begin position="120"/>
        <end position="143"/>
    </location>
</feature>
<dbReference type="AlphaFoldDB" id="A0A1Z1M565"/>
<dbReference type="GeneID" id="33354182"/>
<accession>A0A1Z1M565</accession>
<gene>
    <name evidence="2" type="primary">ycf63</name>
</gene>
<keyword evidence="2" id="KW-0934">Plastid</keyword>
<evidence type="ECO:0008006" key="3">
    <source>
        <dbReference type="Google" id="ProtNLM"/>
    </source>
</evidence>
<evidence type="ECO:0000256" key="1">
    <source>
        <dbReference type="SAM" id="Phobius"/>
    </source>
</evidence>
<geneLocation type="chloroplast" evidence="2"/>
<feature type="transmembrane region" description="Helical" evidence="1">
    <location>
        <begin position="66"/>
        <end position="84"/>
    </location>
</feature>
<keyword evidence="1" id="KW-0472">Membrane</keyword>
<dbReference type="GO" id="GO:0043190">
    <property type="term" value="C:ATP-binding cassette (ABC) transporter complex"/>
    <property type="evidence" value="ECO:0007669"/>
    <property type="project" value="InterPro"/>
</dbReference>
<feature type="transmembrane region" description="Helical" evidence="1">
    <location>
        <begin position="190"/>
        <end position="210"/>
    </location>
</feature>
<dbReference type="PANTHER" id="PTHR30188:SF4">
    <property type="entry name" value="PROTEIN TRIGALACTOSYLDIACYLGLYCEROL 1, CHLOROPLASTIC"/>
    <property type="match status" value="1"/>
</dbReference>
<dbReference type="EMBL" id="MF101417">
    <property type="protein sequence ID" value="ARW61179.1"/>
    <property type="molecule type" value="Genomic_DNA"/>
</dbReference>
<evidence type="ECO:0000313" key="2">
    <source>
        <dbReference type="EMBL" id="ARW61179.1"/>
    </source>
</evidence>
<feature type="transmembrane region" description="Helical" evidence="1">
    <location>
        <begin position="7"/>
        <end position="26"/>
    </location>
</feature>
<dbReference type="Pfam" id="PF02405">
    <property type="entry name" value="MlaE"/>
    <property type="match status" value="1"/>
</dbReference>
<reference evidence="2" key="1">
    <citation type="journal article" date="2017" name="J. Phycol.">
        <title>Analysis of chloroplast genomes and a supermatrix inform reclassification of the Rhodomelaceae (Rhodophyta).</title>
        <authorList>
            <person name="Diaz-Tapia P."/>
            <person name="Maggs C.A."/>
            <person name="West J.A."/>
            <person name="Verbruggen H."/>
        </authorList>
    </citation>
    <scope>NUCLEOTIDE SEQUENCE</scope>
    <source>
        <strain evidence="2">JW3079</strain>
    </source>
</reference>
<proteinExistence type="predicted"/>
<dbReference type="InterPro" id="IPR030802">
    <property type="entry name" value="Permease_MalE"/>
</dbReference>
<feature type="transmembrane region" description="Helical" evidence="1">
    <location>
        <begin position="222"/>
        <end position="245"/>
    </location>
</feature>
<name>A0A1Z1M565_9FLOR</name>
<feature type="transmembrane region" description="Helical" evidence="1">
    <location>
        <begin position="38"/>
        <end position="59"/>
    </location>
</feature>
<keyword evidence="1" id="KW-1133">Transmembrane helix</keyword>